<dbReference type="AlphaFoldDB" id="A0AAU9G045"/>
<dbReference type="EMBL" id="AP029266">
    <property type="protein sequence ID" value="BFG01206.1"/>
    <property type="molecule type" value="Genomic_DNA"/>
</dbReference>
<reference evidence="2 3" key="1">
    <citation type="submission" date="2024-02" db="EMBL/GenBank/DDBJ databases">
        <title>A chromosome-level genome assembly of Drosophila madeirensis, a fruit fly species endemic to Madeira island.</title>
        <authorList>
            <person name="Tomihara K."/>
            <person name="Llopart A."/>
            <person name="Yamamoto D."/>
        </authorList>
    </citation>
    <scope>NUCLEOTIDE SEQUENCE [LARGE SCALE GENOMIC DNA]</scope>
    <source>
        <strain evidence="2 3">RF1</strain>
    </source>
</reference>
<keyword evidence="3" id="KW-1185">Reference proteome</keyword>
<dbReference type="GO" id="GO:0005737">
    <property type="term" value="C:cytoplasm"/>
    <property type="evidence" value="ECO:0007669"/>
    <property type="project" value="UniProtKB-ARBA"/>
</dbReference>
<evidence type="ECO:0000313" key="2">
    <source>
        <dbReference type="EMBL" id="BFG01206.1"/>
    </source>
</evidence>
<dbReference type="Proteomes" id="UP001500889">
    <property type="component" value="Chromosome A"/>
</dbReference>
<protein>
    <submittedName>
        <fullName evidence="2">Sperm flagellar protein 1-like</fullName>
    </submittedName>
</protein>
<sequence length="130" mass="14733">MGGIRELSCGEHRQLEQWLESEGIVLNGRTRRDIYSDVRAVAEILKKVCPCIKLEFYPAVSSFSRRLQNWQVFAFRVLQKLGLRLTPSDLRQLAAGRAGAIEWLLFSVFAQEQVPPSMWSLSKAVGPWAA</sequence>
<organism evidence="2 3">
    <name type="scientific">Drosophila madeirensis</name>
    <name type="common">Fruit fly</name>
    <dbReference type="NCBI Taxonomy" id="30013"/>
    <lineage>
        <taxon>Eukaryota</taxon>
        <taxon>Metazoa</taxon>
        <taxon>Ecdysozoa</taxon>
        <taxon>Arthropoda</taxon>
        <taxon>Hexapoda</taxon>
        <taxon>Insecta</taxon>
        <taxon>Pterygota</taxon>
        <taxon>Neoptera</taxon>
        <taxon>Endopterygota</taxon>
        <taxon>Diptera</taxon>
        <taxon>Brachycera</taxon>
        <taxon>Muscomorpha</taxon>
        <taxon>Ephydroidea</taxon>
        <taxon>Drosophilidae</taxon>
        <taxon>Drosophila</taxon>
        <taxon>Sophophora</taxon>
    </lineage>
</organism>
<name>A0AAU9G045_DROMD</name>
<evidence type="ECO:0000259" key="1">
    <source>
        <dbReference type="Pfam" id="PF06294"/>
    </source>
</evidence>
<dbReference type="InterPro" id="IPR036872">
    <property type="entry name" value="CH_dom_sf"/>
</dbReference>
<keyword evidence="2" id="KW-0282">Flagellum</keyword>
<accession>A0AAU9G045</accession>
<dbReference type="Gene3D" id="1.10.418.10">
    <property type="entry name" value="Calponin-like domain"/>
    <property type="match status" value="1"/>
</dbReference>
<proteinExistence type="predicted"/>
<dbReference type="InterPro" id="IPR010441">
    <property type="entry name" value="CH_2"/>
</dbReference>
<evidence type="ECO:0000313" key="3">
    <source>
        <dbReference type="Proteomes" id="UP001500889"/>
    </source>
</evidence>
<keyword evidence="2" id="KW-0969">Cilium</keyword>
<feature type="domain" description="CH-like" evidence="1">
    <location>
        <begin position="16"/>
        <end position="109"/>
    </location>
</feature>
<keyword evidence="2" id="KW-0966">Cell projection</keyword>
<dbReference type="Pfam" id="PF06294">
    <property type="entry name" value="CH_2"/>
    <property type="match status" value="1"/>
</dbReference>
<gene>
    <name evidence="2" type="ORF">DMAD_01018</name>
</gene>